<evidence type="ECO:0000256" key="1">
    <source>
        <dbReference type="SAM" id="MobiDB-lite"/>
    </source>
</evidence>
<accession>A0A3S1B7K3</accession>
<dbReference type="PANTHER" id="PTHR21084">
    <property type="entry name" value="DENSE INCISORS"/>
    <property type="match status" value="1"/>
</dbReference>
<dbReference type="InterPro" id="IPR026698">
    <property type="entry name" value="UPF_C3orf38"/>
</dbReference>
<feature type="region of interest" description="Disordered" evidence="1">
    <location>
        <begin position="107"/>
        <end position="132"/>
    </location>
</feature>
<dbReference type="OrthoDB" id="6407068at2759"/>
<comment type="caution">
    <text evidence="2">The sequence shown here is derived from an EMBL/GenBank/DDBJ whole genome shotgun (WGS) entry which is preliminary data.</text>
</comment>
<organism evidence="2 3">
    <name type="scientific">Elysia chlorotica</name>
    <name type="common">Eastern emerald elysia</name>
    <name type="synonym">Sea slug</name>
    <dbReference type="NCBI Taxonomy" id="188477"/>
    <lineage>
        <taxon>Eukaryota</taxon>
        <taxon>Metazoa</taxon>
        <taxon>Spiralia</taxon>
        <taxon>Lophotrochozoa</taxon>
        <taxon>Mollusca</taxon>
        <taxon>Gastropoda</taxon>
        <taxon>Heterobranchia</taxon>
        <taxon>Euthyneura</taxon>
        <taxon>Panpulmonata</taxon>
        <taxon>Sacoglossa</taxon>
        <taxon>Placobranchoidea</taxon>
        <taxon>Plakobranchidae</taxon>
        <taxon>Elysia</taxon>
    </lineage>
</organism>
<protein>
    <recommendedName>
        <fullName evidence="4">NTF2 domain-containing protein</fullName>
    </recommendedName>
</protein>
<dbReference type="Proteomes" id="UP000271974">
    <property type="component" value="Unassembled WGS sequence"/>
</dbReference>
<reference evidence="2 3" key="1">
    <citation type="submission" date="2019-01" db="EMBL/GenBank/DDBJ databases">
        <title>A draft genome assembly of the solar-powered sea slug Elysia chlorotica.</title>
        <authorList>
            <person name="Cai H."/>
            <person name="Li Q."/>
            <person name="Fang X."/>
            <person name="Li J."/>
            <person name="Curtis N.E."/>
            <person name="Altenburger A."/>
            <person name="Shibata T."/>
            <person name="Feng M."/>
            <person name="Maeda T."/>
            <person name="Schwartz J.A."/>
            <person name="Shigenobu S."/>
            <person name="Lundholm N."/>
            <person name="Nishiyama T."/>
            <person name="Yang H."/>
            <person name="Hasebe M."/>
            <person name="Li S."/>
            <person name="Pierce S.K."/>
            <person name="Wang J."/>
        </authorList>
    </citation>
    <scope>NUCLEOTIDE SEQUENCE [LARGE SCALE GENOMIC DNA]</scope>
    <source>
        <strain evidence="2">EC2010</strain>
        <tissue evidence="2">Whole organism of an adult</tissue>
    </source>
</reference>
<dbReference type="STRING" id="188477.A0A3S1B7K3"/>
<dbReference type="AlphaFoldDB" id="A0A3S1B7K3"/>
<evidence type="ECO:0008006" key="4">
    <source>
        <dbReference type="Google" id="ProtNLM"/>
    </source>
</evidence>
<dbReference type="PANTHER" id="PTHR21084:SF1">
    <property type="entry name" value="DENSE INCISORS"/>
    <property type="match status" value="1"/>
</dbReference>
<proteinExistence type="predicted"/>
<dbReference type="EMBL" id="RQTK01000324">
    <property type="protein sequence ID" value="RUS81678.1"/>
    <property type="molecule type" value="Genomic_DNA"/>
</dbReference>
<keyword evidence="3" id="KW-1185">Reference proteome</keyword>
<dbReference type="Pfam" id="PF15008">
    <property type="entry name" value="DUF4518"/>
    <property type="match status" value="1"/>
</dbReference>
<evidence type="ECO:0000313" key="2">
    <source>
        <dbReference type="EMBL" id="RUS81678.1"/>
    </source>
</evidence>
<sequence length="344" mass="39113">MLSDQEKINCSDILEMMSDDDIFSLMHTSTNRAVSTKTRKEAISAILQFTQSIDEFFKRRKINKELLLNYIYKQSWAVPRGDLNEIKNYIIRKWDELERKKSGSKIHKTKAVAKWPPNQEEDSPRNPVPTRPVSFTQTNNYNNNKYVHNITINHTVVNVELPTNVSVANKESEEHWNAMTFTKWFYSMLNSHNPDIGQTVKPFGPQHFWRDAQMRLEMATRGEHVSEKFEGAETVAAKLLSFCVSDRLVFSPNDCADGLKSRTDAFGRKVILVCGLVHKDGICVGSFCQSFGLISDPTMNNSHKIRVTLLKLDENGALLTPALTCDNDASVMESLTISAIEFSK</sequence>
<name>A0A3S1B7K3_ELYCH</name>
<evidence type="ECO:0000313" key="3">
    <source>
        <dbReference type="Proteomes" id="UP000271974"/>
    </source>
</evidence>
<gene>
    <name evidence="2" type="ORF">EGW08_010540</name>
</gene>